<evidence type="ECO:0000259" key="19">
    <source>
        <dbReference type="PROSITE" id="PS50919"/>
    </source>
</evidence>
<dbReference type="PRINTS" id="PR00795">
    <property type="entry name" value="RYANODINER"/>
</dbReference>
<keyword evidence="8" id="KW-0703">Sarcoplasmic reticulum</keyword>
<feature type="compositionally biased region" description="Acidic residues" evidence="15">
    <location>
        <begin position="3812"/>
        <end position="3821"/>
    </location>
</feature>
<evidence type="ECO:0000256" key="2">
    <source>
        <dbReference type="ARBA" id="ARBA00022448"/>
    </source>
</evidence>
<dbReference type="PhylomeDB" id="B3RK74"/>
<dbReference type="PROSITE" id="PS50222">
    <property type="entry name" value="EF_HAND_2"/>
    <property type="match status" value="1"/>
</dbReference>
<dbReference type="OMA" id="TCMSEFI"/>
<evidence type="ECO:0008006" key="22">
    <source>
        <dbReference type="Google" id="ProtNLM"/>
    </source>
</evidence>
<evidence type="ECO:0000256" key="13">
    <source>
        <dbReference type="ARBA" id="ARBA00023303"/>
    </source>
</evidence>
<keyword evidence="11 16" id="KW-0472">Membrane</keyword>
<dbReference type="InterPro" id="IPR036300">
    <property type="entry name" value="MIR_dom_sf"/>
</dbReference>
<evidence type="ECO:0000256" key="14">
    <source>
        <dbReference type="ARBA" id="ARBA00036634"/>
    </source>
</evidence>
<evidence type="ECO:0000313" key="21">
    <source>
        <dbReference type="Proteomes" id="UP000009022"/>
    </source>
</evidence>
<feature type="domain" description="B30.2/SPRY" evidence="17">
    <location>
        <begin position="1100"/>
        <end position="1303"/>
    </location>
</feature>
<name>B3RK74_TRIAD</name>
<feature type="region of interest" description="Disordered" evidence="15">
    <location>
        <begin position="3812"/>
        <end position="3832"/>
    </location>
</feature>
<evidence type="ECO:0000256" key="10">
    <source>
        <dbReference type="ARBA" id="ARBA00023065"/>
    </source>
</evidence>
<dbReference type="InterPro" id="IPR015925">
    <property type="entry name" value="Ryanodine_IP3_receptor"/>
</dbReference>
<keyword evidence="3" id="KW-0109">Calcium transport</keyword>
<gene>
    <name evidence="20" type="ORF">TRIADDRAFT_52741</name>
</gene>
<keyword evidence="6" id="KW-0677">Repeat</keyword>
<keyword evidence="12" id="KW-1071">Ligand-gated ion channel</keyword>
<keyword evidence="21" id="KW-1185">Reference proteome</keyword>
<evidence type="ECO:0000256" key="5">
    <source>
        <dbReference type="ARBA" id="ARBA00022692"/>
    </source>
</evidence>
<dbReference type="GeneID" id="6749570"/>
<organism evidence="20 21">
    <name type="scientific">Trichoplax adhaerens</name>
    <name type="common">Trichoplax reptans</name>
    <dbReference type="NCBI Taxonomy" id="10228"/>
    <lineage>
        <taxon>Eukaryota</taxon>
        <taxon>Metazoa</taxon>
        <taxon>Placozoa</taxon>
        <taxon>Uniplacotomia</taxon>
        <taxon>Trichoplacea</taxon>
        <taxon>Trichoplacidae</taxon>
        <taxon>Trichoplax</taxon>
    </lineage>
</organism>
<keyword evidence="10" id="KW-0406">Ion transport</keyword>
<proteinExistence type="predicted"/>
<dbReference type="Gene3D" id="1.10.238.10">
    <property type="entry name" value="EF-hand"/>
    <property type="match status" value="1"/>
</dbReference>
<dbReference type="InterPro" id="IPR035910">
    <property type="entry name" value="RyR/IP3R_RIH_dom_sf"/>
</dbReference>
<dbReference type="InterPro" id="IPR016093">
    <property type="entry name" value="MIR_motif"/>
</dbReference>
<accession>B3RK74</accession>
<feature type="transmembrane region" description="Helical" evidence="16">
    <location>
        <begin position="4556"/>
        <end position="4579"/>
    </location>
</feature>
<evidence type="ECO:0000256" key="12">
    <source>
        <dbReference type="ARBA" id="ARBA00023286"/>
    </source>
</evidence>
<dbReference type="Pfam" id="PF08709">
    <property type="entry name" value="Ins145_P3_rec"/>
    <property type="match status" value="1"/>
</dbReference>
<dbReference type="GO" id="GO:0005219">
    <property type="term" value="F:ryanodine-sensitive calcium-release channel activity"/>
    <property type="evidence" value="ECO:0007669"/>
    <property type="project" value="InterPro"/>
</dbReference>
<feature type="transmembrane region" description="Helical" evidence="16">
    <location>
        <begin position="4506"/>
        <end position="4525"/>
    </location>
</feature>
<dbReference type="SUPFAM" id="SSF47473">
    <property type="entry name" value="EF-hand"/>
    <property type="match status" value="1"/>
</dbReference>
<keyword evidence="13" id="KW-0407">Ion channel</keyword>
<evidence type="ECO:0000256" key="16">
    <source>
        <dbReference type="SAM" id="Phobius"/>
    </source>
</evidence>
<dbReference type="InterPro" id="IPR009460">
    <property type="entry name" value="Ryanrecept_TM4-6"/>
</dbReference>
<keyword evidence="5 16" id="KW-0812">Transmembrane</keyword>
<dbReference type="GO" id="GO:0006874">
    <property type="term" value="P:intracellular calcium ion homeostasis"/>
    <property type="evidence" value="ECO:0007669"/>
    <property type="project" value="InterPro"/>
</dbReference>
<dbReference type="Pfam" id="PF00622">
    <property type="entry name" value="SPRY"/>
    <property type="match status" value="3"/>
</dbReference>
<dbReference type="Pfam" id="PF08454">
    <property type="entry name" value="RIH_assoc"/>
    <property type="match status" value="1"/>
</dbReference>
<keyword evidence="9 16" id="KW-1133">Transmembrane helix</keyword>
<dbReference type="SUPFAM" id="SSF49899">
    <property type="entry name" value="Concanavalin A-like lectins/glucanases"/>
    <property type="match status" value="2"/>
</dbReference>
<dbReference type="HOGENOM" id="CLU_000040_2_0_1"/>
<dbReference type="SMART" id="SM00472">
    <property type="entry name" value="MIR"/>
    <property type="match status" value="3"/>
</dbReference>
<dbReference type="InterPro" id="IPR043136">
    <property type="entry name" value="B30.2/SPRY_sf"/>
</dbReference>
<dbReference type="InterPro" id="IPR014821">
    <property type="entry name" value="Ins145_P3_rcpt"/>
</dbReference>
<feature type="transmembrane region" description="Helical" evidence="16">
    <location>
        <begin position="4824"/>
        <end position="4843"/>
    </location>
</feature>
<evidence type="ECO:0000256" key="11">
    <source>
        <dbReference type="ARBA" id="ARBA00023136"/>
    </source>
</evidence>
<feature type="domain" description="EF-hand" evidence="18">
    <location>
        <begin position="4137"/>
        <end position="4172"/>
    </location>
</feature>
<dbReference type="eggNOG" id="KOG2243">
    <property type="taxonomic scope" value="Eukaryota"/>
</dbReference>
<dbReference type="InterPro" id="IPR001870">
    <property type="entry name" value="B30.2/SPRY"/>
</dbReference>
<protein>
    <recommendedName>
        <fullName evidence="22">Ryanodine receptor 3</fullName>
    </recommendedName>
</protein>
<dbReference type="FunFam" id="2.80.10.50:FF:000111">
    <property type="entry name" value="Ryanodine receptor 2b (cardiac)"/>
    <property type="match status" value="1"/>
</dbReference>
<reference evidence="20 21" key="1">
    <citation type="journal article" date="2008" name="Nature">
        <title>The Trichoplax genome and the nature of placozoans.</title>
        <authorList>
            <person name="Srivastava M."/>
            <person name="Begovic E."/>
            <person name="Chapman J."/>
            <person name="Putnam N.H."/>
            <person name="Hellsten U."/>
            <person name="Kawashima T."/>
            <person name="Kuo A."/>
            <person name="Mitros T."/>
            <person name="Salamov A."/>
            <person name="Carpenter M.L."/>
            <person name="Signorovitch A.Y."/>
            <person name="Moreno M.A."/>
            <person name="Kamm K."/>
            <person name="Grimwood J."/>
            <person name="Schmutz J."/>
            <person name="Shapiro H."/>
            <person name="Grigoriev I.V."/>
            <person name="Buss L.W."/>
            <person name="Schierwater B."/>
            <person name="Dellaporta S.L."/>
            <person name="Rokhsar D.S."/>
        </authorList>
    </citation>
    <scope>NUCLEOTIDE SEQUENCE [LARGE SCALE GENOMIC DNA]</scope>
    <source>
        <strain evidence="20 21">Grell-BS-1999</strain>
    </source>
</reference>
<dbReference type="Pfam" id="PF21119">
    <property type="entry name" value="RYDR_Jsol"/>
    <property type="match status" value="1"/>
</dbReference>
<dbReference type="CDD" id="cd00051">
    <property type="entry name" value="EFh"/>
    <property type="match status" value="1"/>
</dbReference>
<dbReference type="Gene3D" id="1.10.287.70">
    <property type="match status" value="1"/>
</dbReference>
<dbReference type="Pfam" id="PF01365">
    <property type="entry name" value="RYDR_ITPR"/>
    <property type="match status" value="2"/>
</dbReference>
<comment type="subcellular location">
    <subcellularLocation>
        <location evidence="1">Sarcoplasmic reticulum membrane</location>
        <topology evidence="1">Multi-pass membrane protein</topology>
    </subcellularLocation>
</comment>
<dbReference type="SUPFAM" id="SSF100909">
    <property type="entry name" value="IP3 receptor type 1 binding core, domain 2"/>
    <property type="match status" value="1"/>
</dbReference>
<evidence type="ECO:0000256" key="6">
    <source>
        <dbReference type="ARBA" id="ARBA00022737"/>
    </source>
</evidence>
<dbReference type="InterPro" id="IPR013333">
    <property type="entry name" value="Ryan_recept"/>
</dbReference>
<dbReference type="PANTHER" id="PTHR46399">
    <property type="entry name" value="B30.2/SPRY DOMAIN-CONTAINING PROTEIN"/>
    <property type="match status" value="1"/>
</dbReference>
<dbReference type="Gene3D" id="1.25.10.30">
    <property type="entry name" value="IP3 receptor type 1 binding core, RIH domain"/>
    <property type="match status" value="1"/>
</dbReference>
<keyword evidence="4" id="KW-0107">Calcium channel</keyword>
<dbReference type="CDD" id="cd12878">
    <property type="entry name" value="SPRY2_RyR"/>
    <property type="match status" value="1"/>
</dbReference>
<dbReference type="Pfam" id="PF00520">
    <property type="entry name" value="Ion_trans"/>
    <property type="match status" value="1"/>
</dbReference>
<dbReference type="InterPro" id="IPR000699">
    <property type="entry name" value="RIH_dom"/>
</dbReference>
<dbReference type="SMART" id="SM00449">
    <property type="entry name" value="SPRY"/>
    <property type="match status" value="3"/>
</dbReference>
<dbReference type="PROSITE" id="PS50919">
    <property type="entry name" value="MIR"/>
    <property type="match status" value="1"/>
</dbReference>
<dbReference type="Pfam" id="PF06459">
    <property type="entry name" value="RR_TM4-6"/>
    <property type="match status" value="1"/>
</dbReference>
<dbReference type="CDD" id="cd12879">
    <property type="entry name" value="SPRY3_RyR"/>
    <property type="match status" value="1"/>
</dbReference>
<dbReference type="GO" id="GO:0005509">
    <property type="term" value="F:calcium ion binding"/>
    <property type="evidence" value="ECO:0007669"/>
    <property type="project" value="InterPro"/>
</dbReference>
<dbReference type="KEGG" id="tad:TRIADDRAFT_52741"/>
<evidence type="ECO:0000313" key="20">
    <source>
        <dbReference type="EMBL" id="EDV29875.1"/>
    </source>
</evidence>
<evidence type="ECO:0000256" key="15">
    <source>
        <dbReference type="SAM" id="MobiDB-lite"/>
    </source>
</evidence>
<dbReference type="InterPro" id="IPR013662">
    <property type="entry name" value="RIH_assoc-dom"/>
</dbReference>
<dbReference type="Pfam" id="PF02815">
    <property type="entry name" value="MIR"/>
    <property type="match status" value="1"/>
</dbReference>
<feature type="transmembrane region" description="Helical" evidence="16">
    <location>
        <begin position="4744"/>
        <end position="4766"/>
    </location>
</feature>
<dbReference type="InterPro" id="IPR035762">
    <property type="entry name" value="SPRY3_RyR"/>
</dbReference>
<dbReference type="InterPro" id="IPR005821">
    <property type="entry name" value="Ion_trans_dom"/>
</dbReference>
<feature type="transmembrane region" description="Helical" evidence="16">
    <location>
        <begin position="4695"/>
        <end position="4721"/>
    </location>
</feature>
<dbReference type="InterPro" id="IPR018247">
    <property type="entry name" value="EF_Hand_1_Ca_BS"/>
</dbReference>
<evidence type="ECO:0000256" key="9">
    <source>
        <dbReference type="ARBA" id="ARBA00022989"/>
    </source>
</evidence>
<dbReference type="STRING" id="10228.B3RK74"/>
<dbReference type="InterPro" id="IPR003877">
    <property type="entry name" value="SPRY_dom"/>
</dbReference>
<dbReference type="RefSeq" id="XP_002109077.1">
    <property type="nucleotide sequence ID" value="XM_002109041.1"/>
</dbReference>
<evidence type="ECO:0000256" key="3">
    <source>
        <dbReference type="ARBA" id="ARBA00022568"/>
    </source>
</evidence>
<comment type="catalytic activity">
    <reaction evidence="14">
        <text>Ca(2+)(in) = Ca(2+)(out)</text>
        <dbReference type="Rhea" id="RHEA:29671"/>
        <dbReference type="ChEBI" id="CHEBI:29108"/>
    </reaction>
</comment>
<feature type="transmembrane region" description="Helical" evidence="16">
    <location>
        <begin position="4374"/>
        <end position="4397"/>
    </location>
</feature>
<evidence type="ECO:0000256" key="4">
    <source>
        <dbReference type="ARBA" id="ARBA00022673"/>
    </source>
</evidence>
<dbReference type="PROSITE" id="PS00018">
    <property type="entry name" value="EF_HAND_1"/>
    <property type="match status" value="2"/>
</dbReference>
<dbReference type="InterPro" id="IPR048581">
    <property type="entry name" value="RYDR_Jsol"/>
</dbReference>
<dbReference type="InterPro" id="IPR011992">
    <property type="entry name" value="EF-hand-dom_pair"/>
</dbReference>
<dbReference type="EMBL" id="DS985241">
    <property type="protein sequence ID" value="EDV29875.1"/>
    <property type="molecule type" value="Genomic_DNA"/>
</dbReference>
<feature type="domain" description="MIR" evidence="19">
    <location>
        <begin position="94"/>
        <end position="148"/>
    </location>
</feature>
<dbReference type="SUPFAM" id="SSF82109">
    <property type="entry name" value="MIR domain"/>
    <property type="match status" value="2"/>
</dbReference>
<dbReference type="Gene3D" id="2.80.10.50">
    <property type="match status" value="2"/>
</dbReference>
<dbReference type="PROSITE" id="PS50188">
    <property type="entry name" value="B302_SPRY"/>
    <property type="match status" value="1"/>
</dbReference>
<dbReference type="PANTHER" id="PTHR46399:SF8">
    <property type="entry name" value="B30.2_SPRY DOMAIN-CONTAINING PROTEIN"/>
    <property type="match status" value="1"/>
</dbReference>
<evidence type="ECO:0000256" key="1">
    <source>
        <dbReference type="ARBA" id="ARBA00004326"/>
    </source>
</evidence>
<dbReference type="InterPro" id="IPR002048">
    <property type="entry name" value="EF_hand_dom"/>
</dbReference>
<dbReference type="Gene3D" id="6.20.350.10">
    <property type="match status" value="2"/>
</dbReference>
<dbReference type="InParanoid" id="B3RK74"/>
<dbReference type="InterPro" id="IPR035764">
    <property type="entry name" value="SPRY2_RyR"/>
</dbReference>
<dbReference type="InterPro" id="IPR013320">
    <property type="entry name" value="ConA-like_dom_sf"/>
</dbReference>
<evidence type="ECO:0000256" key="8">
    <source>
        <dbReference type="ARBA" id="ARBA00022951"/>
    </source>
</evidence>
<dbReference type="FunCoup" id="B3RK74">
    <property type="interactions" value="1155"/>
</dbReference>
<keyword evidence="7" id="KW-0106">Calcium</keyword>
<keyword evidence="2" id="KW-0813">Transport</keyword>
<dbReference type="Pfam" id="PF02026">
    <property type="entry name" value="RyR"/>
    <property type="match status" value="4"/>
</dbReference>
<dbReference type="InterPro" id="IPR003032">
    <property type="entry name" value="Ryanodine_rcpt"/>
</dbReference>
<dbReference type="Gene3D" id="1.10.490.160">
    <property type="match status" value="1"/>
</dbReference>
<evidence type="ECO:0000259" key="18">
    <source>
        <dbReference type="PROSITE" id="PS50222"/>
    </source>
</evidence>
<dbReference type="FunFam" id="1.10.287.70:FF:000017">
    <property type="entry name" value="ryanodine receptor isoform X2"/>
    <property type="match status" value="1"/>
</dbReference>
<dbReference type="Pfam" id="PF13499">
    <property type="entry name" value="EF-hand_7"/>
    <property type="match status" value="1"/>
</dbReference>
<dbReference type="Proteomes" id="UP000009022">
    <property type="component" value="Unassembled WGS sequence"/>
</dbReference>
<evidence type="ECO:0000259" key="17">
    <source>
        <dbReference type="PROSITE" id="PS50188"/>
    </source>
</evidence>
<sequence>MESVLFYLLEIEDSITLSCNLANKYDSIQQCRAILAAVGFGSRLCHLEHWINTERLPNMSLCVFILEQAMSVRALQERVVATTSVTGSGSQAGRRTLLYGHAVLLRHTSSRKYLSCLSSCSTSDKLAFDVGLEQHSQDESCWWTIHPASHHRSEGEKVRLGDNVIFVNVYSERYLYVSTSSNDLTVQASFQQTVWIVNPVMSGWALTKSRGYLNGGDVMRFIRGGDEYLSIPDDYKCGSEEQHWWSSAFIRWGQPFRLRNVISGQYIGMSDDKKHLCLLTSEAAKSEDSALFCLQPSQDNICIWDEKDEINQGMGIPEIKFGDSLVFLRHYKTGLWVGPQTTHGQRKQVIKEPFPFNIIANKKSSDIKVHLLVEGHMDSALSVTRGETEEIRTAHIIKVCSELLYQFLSSLGTGNSDDNNELTIKHETEDVDLKALEYIVFILNDLLGYFAWQKENLAHEVKQKHRVALKKRQELFQNEGVISLVLDVIGKICRDGDSKITFQDVQNDSMWFKIHDLLFKLLAAMIRENHTNCTKLVEAISLDWLLKRLEREHYIDGLLQVLLCILTESSQSLSSVKEQHIKCMINLLDKHGRDNRILDMLSRICVCNGVAVRANQNLICDNLLPKQKLLLQTKLVDQITSVTANIYVGLFNGSAQHSKWYFEVAVDHVEPPSQDSVLCVANKAASPISHLRIGWRNIKEVHHAEAGENWSGAGIGDSIFSYGFDGVNLWTNGRYLSVKNKPVSKAKRTMKKSGSMFCFIGQEKLGLNHSLNIAKDDLDDSMESSSVADFDSEDNSYNDVDNELNQSIQEDKLNEEAAKTAPHQFRNGDVIGCYLDLGKQSMTFSINGKLITGEFRDISIDKQLFSPAISMSSTVRCRLLLGGDYGEFNYNSRHYAPIYEGLDYGESVRVQESMVLGNPYRYEIIGPTAQTEHSVFIPAPIDTTDVSLPTYLNDLRDKLAINMHDIWARNKIDAGWKFGRDRSDTLKVHPCLRPFTELSQEEKEYDIKMAMETLKSLVALGYVINVVGEGKNVTKYQHLPDSKYLLSNGYKPHPLDLAQKEILNDHLEKVVEILAKNAHEVWAKDRIQQGWSYGLSKDGDRKRNPMLIPYEKLDEQSMKSNRDTARETIRTIIGFGCTIDSPAVDLNVDSAKSLSRQVTDRAQNGSMRTFRVEKMYAVRRGKWYYEFHVNSPGMMRVGWCSEFFEAGKEVGGSSNSYSYDGFLARKWNHGSESFGKTWNKGDIVGCLLDLDTGKISFTLNGELLQDGMSSYAFEDIDVTVGYLPACSLAVGQSGRINFGHDPTSFKYFNIFGYQENYDPFGIVTSDSIPLWFASGIATFETINDTHPTVKVTEWLMHTRDHPTLRVNSKPLRNSSDQSHKKFDLLRLNYPVNFTVPMVSSSRRKKSKFLGKYCFTLRIFKAQDPYEIYVGWISSKLHNYGNSFGDYSSRKATMKGWKKQSDNSDDQLSSTNTATQVQKLHNALPSYWSDTTRECYMARVSDLIAERGKRKISSAVLGDILIDCYANVNTGKLDFAFNGSTCQFTHFDVEEGAKLYPAIYVRTPNNDKNLFQIEFRISKDCLPVCFTSNSHKLSQKSDATHLIKRPVLQALKANTWCRMQTSSLVTVEKALRHGYEIEREDPSYSVMINIPEENRCINLQELIEKEKLMYFHTHTLKLYSALCSHGNIYVADKIRYYVDEWQLMYCIQCFDLPDVVRVGYYDLLVSLHLEEHAKARLLTRGEYILPLKVEKATPISFTSSKSDNTTVSNGSYSLSAAPLPGTVLSPHRKSGLTHDVSCTIEGAQAQSYSIQHTSLDKPLFPLTPLKKHVFRTLQYHMQAINRSRKETHRESRSLLLVPLLKVADCLLVMGVLDESDMELLLLLLDPQNFGSKMTVSQATLEVGLLRMTDLDEPVKLELCQLLDHLCDCQLRYRVESLVAYTSNFVDALQKEQRRRHNEIRNSQYPVAVTARKTREFRIPPRTQLLMLLSFKTRETAESNPCSKDLQVSLRSYHKDVLKHCGKGNGIIKTTESVAVIDRLKKSLWSSSKSTKNLQLTNANRATLQEILAEVLIAWGKQSITDVALIKAIFRLWFRLHDGMAELAEAITKTYTINDVGGDNVTNLLKALGSVRSLLTVRMGATEEMQMTNGLKELMNNTIFFQHPDLMRVLGVHKTVMEVMVNVLGKEVEKQKGSQFQSWAGATMDLSASTSPKPDGQSEITRKCLSPVMVAACCKFLCFFCRTSQQNQRAMFEHMTYLLSHSDTSVTCTSMVGATPLDVAAAAMKDNLELVLALRKHHLERVVSLLALTAPSTKIQSISDAVDMLTSGSTKARSSSLLNRSNTWSNRMLRARRNRIISKLEMMFDAGWEPKEGERYLDFLRHAIWVDNESVEENASLVVRLLIRRPECLGPALGSEGMGICQAFREAISLSLSTDDSATVNGKSRSEVGTQTLSFYSNLIDLAAKCSSANPIDSYVPSDIRVKAIAGTDHRKVALKTRDRIKAILQSLIPLREIIGVLSLEFSLPVPNKDKNCMELETRGLIPSHKIAMVTFLDRVYGVDSQEVLLRLLNYAFLPDLTNSISLDEVPLSTEMISAINRYISGSVMRLLTNHAHLFNGADSQPELMAKTIDVCYRLSKCSFLNAAGQDSVNGFLLAFTCELKPSLMIKSLRILAHDMPVLIEENSVGLSILASHFERCGKYYNSSGGWCTLGTASAEEKTLTMVLFTQLLGALSKGSYSKKLFSCALSCLFSSACSLSPDYVLSQPGQTISPAASLHRSLSTDFEDIYIPQPVNTVNVILTDELKHLIHSYACNKHDIWAHKQFTEGWSFGFESDEYDKKDSLLLPYNLLSQKDKYHLNKYMNDCLRTILASGWSITSHGDITKEELIPYRKSAVNTNVSQSPHGYCPAPLDVSSIELSAETENIAAFLADNAHQLKQFEALEASGKGAVILIPYHILPDEDKERYLSQTRDFLRYMKLFKFECTRADRCTSIFGDTLTQYFTTEKRFAFCLLQSIIGYTRPIEYELKQRKSPTDPVANTDFYAKVCIPLVQHYFEIHQSYFIATENQQQTVYGAATAREKKMVATLFYKLAMIARNDCNLFGSPAIVVDCIQVIVTVLDIGALIFHGFQDSVSNLQKLLLTAAEDLNNVVISYESKLMRYIFDVLLPILCSLFRQIFKYDVNGIFSYDKVKTACFGIINSLYRLGCNDKIRDQKHLADIGNCLNLISASFTMPFLELNHTTVNLSLFVRPISSDPFDIDVLAAESKHLSHHYNDINIGTNHGGNLAKSSNEQSHNDNIRLSLSESEISNSYALPTIDESPEIQSHSNLPHLNELLNMVDDYVYSNCGFKKSSYITDVILPMLCSYISHWICINGRNRYTNSTTTTDEGSKVNENYANFLLGHILRIINTNFVTHDIPTIYRIGDYALPLIKHCSASLLDTHFLPVTKKLTDFAIDLYRREDRLTKVADYDAQDEVDVMEDYIKLAQNVRTFYPMLIKLTDRHKQTWITGCNKTGEELFRYVADMFSCWHLSQNFRREEQIYNSSTMGKSNSDLITQLNESVFQTFQKVGRSRFTSYNLFQESSNGNQSNSSLVIVCVRKLLAVGLNFINLAQRQLMHEAKSKLIQKETDSDVLFYVINKVRKMGDESRWAKRIVTSSAALILGLSFDDVQKELALKIMEYSRVLHRLHIVDNPQKTITKSWKKILSQQRKRAIMKCFTRVPLYNLPKYRAVNVFIDVYRELWLSGEKCDGNALVETLTSIKVDEDNPLESDPLSQLVLTICRDASNHEGDFNADSELYKIYADIMSESCIKFSEEDDDDDVEDGSASTFEESERAKRRLDQQQSRLAERNAAQMVLILLTESNGVVSPTILSILRLGISLLRGGNQNVQEIMLKYLQSTRNVNFFTSLAKLTTSCSVLDLDTYERSAKAEILGLGFSDVAAGSAIHNIEFICSLFRFLQLLCEGHNLKFQDYLRTQAGNTTTVNIIVCTVDYLLRLQESISDFYWHYSSKEIIDIQGRENFSKAIRVAKQVFRTLTEYIQGPCVANQFTMSNSRLWDAVGGFWHVFACLQMKLSKETCHLELLRELLKLHSEMVIMLLSMLEGSNANSGSIAKQLMETIIDSSEYIEMILKFFNMFLKLNDLGSSKSFKEFDIDGDGWISPSEFQKAMEQHKIYSSTEIDYLLKCADTNHDGKLDYMEFTERFQRPAQEIGFNLAVLIANLTDHVPDDPRLAHLEDLISGIMTYFESSLGRIEILGPSQRIERVYFEIKTEHIDQWQKPQIQDSKRTFLRDVVTNGNADKEKLENFVGFCEDTIFEMQYGARISGTAKAEQIQRALEKRERDFDVPSPKPFLSSIRKKLSWKTIKNSVSPLAFLKLMLFCVILPISFSARFLMLLWIWINHTLNFSNLAKKDTKASRVEFIFPHLQKFKSLFSFTDVRKRSKAISFLLTHLANFTIKSFSNIMGSSSENVMIEFDWDNEEDGEGKHSYKPKIAAAKQTILSLFARSYYASRIIALLIAFGINIILLFCKVTPVTEKNETLSSLGNSIILDSSNNYLDLALIILPILHLLASIATLIAYWNLKVPLAIFKREKEIARKLEFDGYWVTKSRSQDYRDWWDGIVINCGSFPSMYWDKFIKRKVRDKYSEHDNDYHRITQILNIEDDENASEKGRIQKMAELLDLKYWIWRIGVICTDRNFIYLLFYLLFSLLGNCLNNFFFAVHLIDFGFGNKTLSTVLQSVTHHGRQLIMTLLMMAVVIYIYAVVAFNFFRQYYSREIRGRPEYKCDHMFTCFMFHLNSGLRSGGGIGDTIDPADGDLYEYERIAFDFTFFFFVIVILLAIVQGLIIDAFGELRDKQESVKEDLENKCFICGIGKEHFDKVPHGFDIHVEKEHNLANYMFFLLHLIEKPETEYTGQESYVWGLYQQRRWEFFPVGDCFRDQYQREQQLLVNNT</sequence>
<dbReference type="OrthoDB" id="258495at2759"/>
<dbReference type="CTD" id="6749570"/>
<evidence type="ECO:0000256" key="7">
    <source>
        <dbReference type="ARBA" id="ARBA00022837"/>
    </source>
</evidence>
<dbReference type="SMART" id="SM00054">
    <property type="entry name" value="EFh"/>
    <property type="match status" value="2"/>
</dbReference>
<dbReference type="Gene3D" id="2.60.120.920">
    <property type="match status" value="3"/>
</dbReference>
<dbReference type="GO" id="GO:0033017">
    <property type="term" value="C:sarcoplasmic reticulum membrane"/>
    <property type="evidence" value="ECO:0007669"/>
    <property type="project" value="UniProtKB-SubCell"/>
</dbReference>